<dbReference type="InterPro" id="IPR006176">
    <property type="entry name" value="3-OHacyl-CoA_DH_NAD-bd"/>
</dbReference>
<evidence type="ECO:0000256" key="2">
    <source>
        <dbReference type="SAM" id="Phobius"/>
    </source>
</evidence>
<dbReference type="PROSITE" id="PS00067">
    <property type="entry name" value="3HCDH"/>
    <property type="match status" value="1"/>
</dbReference>
<dbReference type="PANTHER" id="PTHR48075">
    <property type="entry name" value="3-HYDROXYACYL-COA DEHYDROGENASE FAMILY PROTEIN"/>
    <property type="match status" value="1"/>
</dbReference>
<keyword evidence="2" id="KW-0812">Transmembrane</keyword>
<accession>A0ABU8BZW2</accession>
<feature type="transmembrane region" description="Helical" evidence="2">
    <location>
        <begin position="12"/>
        <end position="34"/>
    </location>
</feature>
<dbReference type="InterPro" id="IPR036291">
    <property type="entry name" value="NAD(P)-bd_dom_sf"/>
</dbReference>
<name>A0ABU8BZW2_9RHOB</name>
<feature type="domain" description="3-hydroxyacyl-CoA dehydrogenase NAD binding" evidence="4">
    <location>
        <begin position="17"/>
        <end position="191"/>
    </location>
</feature>
<keyword evidence="2" id="KW-0472">Membrane</keyword>
<dbReference type="InterPro" id="IPR006108">
    <property type="entry name" value="3HC_DH_C"/>
</dbReference>
<keyword evidence="2" id="KW-1133">Transmembrane helix</keyword>
<dbReference type="InterPro" id="IPR008927">
    <property type="entry name" value="6-PGluconate_DH-like_C_sf"/>
</dbReference>
<evidence type="ECO:0000313" key="5">
    <source>
        <dbReference type="EMBL" id="MEH7830250.1"/>
    </source>
</evidence>
<dbReference type="SUPFAM" id="SSF51735">
    <property type="entry name" value="NAD(P)-binding Rossmann-fold domains"/>
    <property type="match status" value="1"/>
</dbReference>
<dbReference type="Gene3D" id="3.40.50.720">
    <property type="entry name" value="NAD(P)-binding Rossmann-like Domain"/>
    <property type="match status" value="1"/>
</dbReference>
<sequence length="383" mass="39986">MPKGAKPEIAEEAMAVIGVVGLGVMGLGIAQVYAQAGHEVRLHDAHAPAQEAALQRLRQGLQARVDAGKMVAPEMAAIMSRLQVGPLSDLAPCHLIIEAIAENLAAKQSLFRQLETISGAILATNTSSLSVAAIATGLQNPQRMIGLHFFNPAPVMKLVEFISLPGTDAAALRLARSLTETAGKTVIACADTPGFIVNRCARPYYGEALALLEEGRSAGEIDAAMVAAGYRLGPFQLIDLVGADINLAATESLLAAMAGHPRYHVFPTLRAQVARGDLGRKSGRGFIYPDSLPPAPDDAAAIALRIEAMLANEAATILAENGSDMAGIDTALKLGLNFPRGPFEAARRHGLPAIRAELARLQAAAPDTLKPRYAAAAALEALA</sequence>
<dbReference type="PANTHER" id="PTHR48075:SF5">
    <property type="entry name" value="3-HYDROXYBUTYRYL-COA DEHYDROGENASE"/>
    <property type="match status" value="1"/>
</dbReference>
<gene>
    <name evidence="5" type="ORF">V6590_19040</name>
</gene>
<evidence type="ECO:0000259" key="4">
    <source>
        <dbReference type="Pfam" id="PF02737"/>
    </source>
</evidence>
<dbReference type="RefSeq" id="WP_335425285.1">
    <property type="nucleotide sequence ID" value="NZ_JBALHR010000019.1"/>
</dbReference>
<dbReference type="InterPro" id="IPR006180">
    <property type="entry name" value="3-OHacyl-CoA_DH_CS"/>
</dbReference>
<dbReference type="Pfam" id="PF02737">
    <property type="entry name" value="3HCDH_N"/>
    <property type="match status" value="1"/>
</dbReference>
<evidence type="ECO:0000259" key="3">
    <source>
        <dbReference type="Pfam" id="PF00725"/>
    </source>
</evidence>
<evidence type="ECO:0000256" key="1">
    <source>
        <dbReference type="ARBA" id="ARBA00023002"/>
    </source>
</evidence>
<comment type="caution">
    <text evidence="5">The sequence shown here is derived from an EMBL/GenBank/DDBJ whole genome shotgun (WGS) entry which is preliminary data.</text>
</comment>
<reference evidence="5" key="1">
    <citation type="submission" date="2024-02" db="EMBL/GenBank/DDBJ databases">
        <title>Genome sequences of strain Gemmobacter sp. JM10B15.</title>
        <authorList>
            <person name="Zhang M."/>
        </authorList>
    </citation>
    <scope>NUCLEOTIDE SEQUENCE</scope>
    <source>
        <strain evidence="5">JM10B15</strain>
    </source>
</reference>
<protein>
    <submittedName>
        <fullName evidence="5">3-hydroxyacyl-CoA dehydrogenase NAD-binding domain-containing protein</fullName>
    </submittedName>
</protein>
<keyword evidence="6" id="KW-1185">Reference proteome</keyword>
<dbReference type="SUPFAM" id="SSF48179">
    <property type="entry name" value="6-phosphogluconate dehydrogenase C-terminal domain-like"/>
    <property type="match status" value="2"/>
</dbReference>
<dbReference type="Proteomes" id="UP001431963">
    <property type="component" value="Unassembled WGS sequence"/>
</dbReference>
<feature type="domain" description="3-hydroxyacyl-CoA dehydrogenase C-terminal" evidence="3">
    <location>
        <begin position="194"/>
        <end position="287"/>
    </location>
</feature>
<dbReference type="Pfam" id="PF00725">
    <property type="entry name" value="3HCDH"/>
    <property type="match status" value="2"/>
</dbReference>
<dbReference type="EMBL" id="JBALHR010000019">
    <property type="protein sequence ID" value="MEH7830250.1"/>
    <property type="molecule type" value="Genomic_DNA"/>
</dbReference>
<dbReference type="Gene3D" id="1.10.1040.50">
    <property type="match status" value="1"/>
</dbReference>
<proteinExistence type="predicted"/>
<evidence type="ECO:0000313" key="6">
    <source>
        <dbReference type="Proteomes" id="UP001431963"/>
    </source>
</evidence>
<keyword evidence="1" id="KW-0560">Oxidoreductase</keyword>
<feature type="domain" description="3-hydroxyacyl-CoA dehydrogenase C-terminal" evidence="3">
    <location>
        <begin position="304"/>
        <end position="379"/>
    </location>
</feature>
<organism evidence="5 6">
    <name type="scientific">Gemmobacter denitrificans</name>
    <dbReference type="NCBI Taxonomy" id="3123040"/>
    <lineage>
        <taxon>Bacteria</taxon>
        <taxon>Pseudomonadati</taxon>
        <taxon>Pseudomonadota</taxon>
        <taxon>Alphaproteobacteria</taxon>
        <taxon>Rhodobacterales</taxon>
        <taxon>Paracoccaceae</taxon>
        <taxon>Gemmobacter</taxon>
    </lineage>
</organism>